<keyword evidence="1" id="KW-0548">Nucleotidyltransferase</keyword>
<dbReference type="PANTHER" id="PTHR33710:SF62">
    <property type="entry name" value="DUF4283 DOMAIN PROTEIN"/>
    <property type="match status" value="1"/>
</dbReference>
<dbReference type="Proteomes" id="UP000325315">
    <property type="component" value="Unassembled WGS sequence"/>
</dbReference>
<dbReference type="PANTHER" id="PTHR33710">
    <property type="entry name" value="BNAC02G09200D PROTEIN"/>
    <property type="match status" value="1"/>
</dbReference>
<dbReference type="SUPFAM" id="SSF56219">
    <property type="entry name" value="DNase I-like"/>
    <property type="match status" value="1"/>
</dbReference>
<evidence type="ECO:0000313" key="1">
    <source>
        <dbReference type="EMBL" id="KAA3459950.1"/>
    </source>
</evidence>
<dbReference type="InterPro" id="IPR036691">
    <property type="entry name" value="Endo/exonu/phosph_ase_sf"/>
</dbReference>
<dbReference type="GO" id="GO:0003964">
    <property type="term" value="F:RNA-directed DNA polymerase activity"/>
    <property type="evidence" value="ECO:0007669"/>
    <property type="project" value="UniProtKB-KW"/>
</dbReference>
<keyword evidence="2" id="KW-1185">Reference proteome</keyword>
<keyword evidence="1" id="KW-0695">RNA-directed DNA polymerase</keyword>
<dbReference type="EMBL" id="SMMG02000009">
    <property type="protein sequence ID" value="KAA3459950.1"/>
    <property type="molecule type" value="Genomic_DNA"/>
</dbReference>
<accession>A0A5B6UPE3</accession>
<organism evidence="1 2">
    <name type="scientific">Gossypium australe</name>
    <dbReference type="NCBI Taxonomy" id="47621"/>
    <lineage>
        <taxon>Eukaryota</taxon>
        <taxon>Viridiplantae</taxon>
        <taxon>Streptophyta</taxon>
        <taxon>Embryophyta</taxon>
        <taxon>Tracheophyta</taxon>
        <taxon>Spermatophyta</taxon>
        <taxon>Magnoliopsida</taxon>
        <taxon>eudicotyledons</taxon>
        <taxon>Gunneridae</taxon>
        <taxon>Pentapetalae</taxon>
        <taxon>rosids</taxon>
        <taxon>malvids</taxon>
        <taxon>Malvales</taxon>
        <taxon>Malvaceae</taxon>
        <taxon>Malvoideae</taxon>
        <taxon>Gossypium</taxon>
    </lineage>
</organism>
<dbReference type="OrthoDB" id="1750221at2759"/>
<protein>
    <submittedName>
        <fullName evidence="1">Reverse transcriptase</fullName>
    </submittedName>
</protein>
<proteinExistence type="predicted"/>
<keyword evidence="1" id="KW-0808">Transferase</keyword>
<gene>
    <name evidence="1" type="ORF">EPI10_026665</name>
</gene>
<evidence type="ECO:0000313" key="2">
    <source>
        <dbReference type="Proteomes" id="UP000325315"/>
    </source>
</evidence>
<dbReference type="AlphaFoldDB" id="A0A5B6UPE3"/>
<comment type="caution">
    <text evidence="1">The sequence shown here is derived from an EMBL/GenBank/DDBJ whole genome shotgun (WGS) entry which is preliminary data.</text>
</comment>
<sequence>MNWEHGDSQWEQQTLVGADDFNAILFSFGKQGGRVREERQMATFRATLDDCSLSDLGFSSQWYTWERGQLASNNIRERLDRGVANVE</sequence>
<name>A0A5B6UPE3_9ROSI</name>
<reference evidence="1" key="1">
    <citation type="submission" date="2019-08" db="EMBL/GenBank/DDBJ databases">
        <authorList>
            <person name="Liu F."/>
        </authorList>
    </citation>
    <scope>NUCLEOTIDE SEQUENCE [LARGE SCALE GENOMIC DNA]</scope>
    <source>
        <strain evidence="1">PA1801</strain>
        <tissue evidence="1">Leaf</tissue>
    </source>
</reference>